<evidence type="ECO:0000313" key="3">
    <source>
        <dbReference type="Proteomes" id="UP001219525"/>
    </source>
</evidence>
<evidence type="ECO:0000259" key="1">
    <source>
        <dbReference type="Pfam" id="PF12937"/>
    </source>
</evidence>
<dbReference type="EMBL" id="JARJCW010000062">
    <property type="protein sequence ID" value="KAJ7200514.1"/>
    <property type="molecule type" value="Genomic_DNA"/>
</dbReference>
<accession>A0AAD6V607</accession>
<dbReference type="AlphaFoldDB" id="A0AAD6V607"/>
<dbReference type="InterPro" id="IPR001810">
    <property type="entry name" value="F-box_dom"/>
</dbReference>
<reference evidence="2" key="1">
    <citation type="submission" date="2023-03" db="EMBL/GenBank/DDBJ databases">
        <title>Massive genome expansion in bonnet fungi (Mycena s.s.) driven by repeated elements and novel gene families across ecological guilds.</title>
        <authorList>
            <consortium name="Lawrence Berkeley National Laboratory"/>
            <person name="Harder C.B."/>
            <person name="Miyauchi S."/>
            <person name="Viragh M."/>
            <person name="Kuo A."/>
            <person name="Thoen E."/>
            <person name="Andreopoulos B."/>
            <person name="Lu D."/>
            <person name="Skrede I."/>
            <person name="Drula E."/>
            <person name="Henrissat B."/>
            <person name="Morin E."/>
            <person name="Kohler A."/>
            <person name="Barry K."/>
            <person name="LaButti K."/>
            <person name="Morin E."/>
            <person name="Salamov A."/>
            <person name="Lipzen A."/>
            <person name="Mereny Z."/>
            <person name="Hegedus B."/>
            <person name="Baldrian P."/>
            <person name="Stursova M."/>
            <person name="Weitz H."/>
            <person name="Taylor A."/>
            <person name="Grigoriev I.V."/>
            <person name="Nagy L.G."/>
            <person name="Martin F."/>
            <person name="Kauserud H."/>
        </authorList>
    </citation>
    <scope>NUCLEOTIDE SEQUENCE</scope>
    <source>
        <strain evidence="2">9144</strain>
    </source>
</reference>
<dbReference type="InterPro" id="IPR032675">
    <property type="entry name" value="LRR_dom_sf"/>
</dbReference>
<dbReference type="Pfam" id="PF12937">
    <property type="entry name" value="F-box-like"/>
    <property type="match status" value="1"/>
</dbReference>
<gene>
    <name evidence="2" type="ORF">GGX14DRAFT_571921</name>
</gene>
<proteinExistence type="predicted"/>
<feature type="domain" description="F-box" evidence="1">
    <location>
        <begin position="102"/>
        <end position="164"/>
    </location>
</feature>
<keyword evidence="3" id="KW-1185">Reference proteome</keyword>
<comment type="caution">
    <text evidence="2">The sequence shown here is derived from an EMBL/GenBank/DDBJ whole genome shotgun (WGS) entry which is preliminary data.</text>
</comment>
<dbReference type="Gene3D" id="3.80.10.10">
    <property type="entry name" value="Ribonuclease Inhibitor"/>
    <property type="match status" value="1"/>
</dbReference>
<name>A0AAD6V607_9AGAR</name>
<dbReference type="Proteomes" id="UP001219525">
    <property type="component" value="Unassembled WGS sequence"/>
</dbReference>
<evidence type="ECO:0000313" key="2">
    <source>
        <dbReference type="EMBL" id="KAJ7200514.1"/>
    </source>
</evidence>
<protein>
    <recommendedName>
        <fullName evidence="1">F-box domain-containing protein</fullName>
    </recommendedName>
</protein>
<organism evidence="2 3">
    <name type="scientific">Mycena pura</name>
    <dbReference type="NCBI Taxonomy" id="153505"/>
    <lineage>
        <taxon>Eukaryota</taxon>
        <taxon>Fungi</taxon>
        <taxon>Dikarya</taxon>
        <taxon>Basidiomycota</taxon>
        <taxon>Agaricomycotina</taxon>
        <taxon>Agaricomycetes</taxon>
        <taxon>Agaricomycetidae</taxon>
        <taxon>Agaricales</taxon>
        <taxon>Marasmiineae</taxon>
        <taxon>Mycenaceae</taxon>
        <taxon>Mycena</taxon>
    </lineage>
</organism>
<sequence length="557" mass="63016">MISNACEDPPSSYSFPSTEIMSHIRTLLRSNGNAPENLGSVIDGLSIQLEQHAAQIKRYDAYMEHPAEEMSRLEDLCAKAELERDATQKHLTECLSLRSPVRRLPAEILAHIFALCAPEGSVKGSQLTPTAVLAHIYLLQLAEVCAWWQDIVYGTPALWSTIKLRPMQWYFGERRTFRKVLDHSAGHALDLTINGHMPPLIIQELVSHSARWRTVDLTIPVCDIRHLSAIRGRLPVLENLTLRKCKSDDADSDDLKIEAGQGTIDLFKNTPTLKCIIVEGCFIPMFSFPIKQILYFECIHFPLSNIAMAFSIMTDISPGTSFRLRMICDIAAQGLEIPSVVSRIGNLSLEARNAHPFGEIFEQVTLPSLHELNFPWSASADFLSFWPHTQFLALAARSSFSENLVSLHLIHVVITEGELLETLSALACLERLSISDQQRLRRSGVDHHLITDSFFITLTRRTTALIPALRSIHLQSRLEFDDRVFLDFVLSRIRILETSERKYAKFEVAIRWLRGRERALAPDILARVDELRAQRKLAFSMKVMELTGTFGVSLRLR</sequence>
<dbReference type="SUPFAM" id="SSF52047">
    <property type="entry name" value="RNI-like"/>
    <property type="match status" value="1"/>
</dbReference>